<dbReference type="InterPro" id="IPR050483">
    <property type="entry name" value="CoA-transferase_III_domain"/>
</dbReference>
<dbReference type="Gene3D" id="3.30.1540.10">
    <property type="entry name" value="formyl-coa transferase, domain 3"/>
    <property type="match status" value="1"/>
</dbReference>
<dbReference type="InterPro" id="IPR044855">
    <property type="entry name" value="CoA-Trfase_III_dom3_sf"/>
</dbReference>
<dbReference type="Proteomes" id="UP000078084">
    <property type="component" value="Unassembled WGS sequence"/>
</dbReference>
<dbReference type="PANTHER" id="PTHR48207">
    <property type="entry name" value="SUCCINATE--HYDROXYMETHYLGLUTARATE COA-TRANSFERASE"/>
    <property type="match status" value="1"/>
</dbReference>
<dbReference type="SUPFAM" id="SSF89796">
    <property type="entry name" value="CoA-transferase family III (CaiB/BaiF)"/>
    <property type="match status" value="1"/>
</dbReference>
<evidence type="ECO:0000256" key="1">
    <source>
        <dbReference type="ARBA" id="ARBA00022679"/>
    </source>
</evidence>
<dbReference type="EMBL" id="LBNE01000002">
    <property type="protein sequence ID" value="KKO72782.1"/>
    <property type="molecule type" value="Genomic_DNA"/>
</dbReference>
<evidence type="ECO:0000313" key="4">
    <source>
        <dbReference type="Proteomes" id="UP000078084"/>
    </source>
</evidence>
<evidence type="ECO:0000313" key="2">
    <source>
        <dbReference type="EMBL" id="KKO72782.1"/>
    </source>
</evidence>
<keyword evidence="4" id="KW-1185">Reference proteome</keyword>
<evidence type="ECO:0000313" key="5">
    <source>
        <dbReference type="Proteomes" id="UP000292039"/>
    </source>
</evidence>
<dbReference type="GeneID" id="99725978"/>
<dbReference type="PATRIC" id="fig|206506.3.peg.1388"/>
<sequence length="413" mass="45055">MQNRLPFPSGVTQQGALSGVIILDLTRVVAGPYCAMMLADLGATAIKIEHPRDPDLTREFPPMRQNTGPADPASGFFAQYNRNKLAVSLDLKHPEGKALFLDMVAQAHIVIENFRPGTMERLGLGYEVLKAHNPAIVYAAISGFGQTGPNSRRPAYDSTAQAAGGLWSMNGLEEEPMRVGTVLGDLSAGMFAATGILAALRQAERSGQGQMVDVSQQDSIVALTENAIVTYTETGKVTVPAGNGHPFVKPYGRYRCKDGYVFFGAYTDKFWQEACRTFGDTDLENDPETATMAQRFQQDIYERKVDPAVRRWCGRHTKAELEAMAGDRFPLTPIKGIDEVVADPHLQARDMLVPVNYHDATFSVFGNPIKLSGGTREHGASAPAVAQHNQAIYLDWLGLAPERYDALQQQGVL</sequence>
<proteinExistence type="predicted"/>
<organism evidence="2 4">
    <name type="scientific">Kerstersia gyiorum</name>
    <dbReference type="NCBI Taxonomy" id="206506"/>
    <lineage>
        <taxon>Bacteria</taxon>
        <taxon>Pseudomonadati</taxon>
        <taxon>Pseudomonadota</taxon>
        <taxon>Betaproteobacteria</taxon>
        <taxon>Burkholderiales</taxon>
        <taxon>Alcaligenaceae</taxon>
        <taxon>Kerstersia</taxon>
    </lineage>
</organism>
<dbReference type="InterPro" id="IPR023606">
    <property type="entry name" value="CoA-Trfase_III_dom_1_sf"/>
</dbReference>
<dbReference type="RefSeq" id="WP_068369451.1">
    <property type="nucleotide sequence ID" value="NZ_CBCSEB010000012.1"/>
</dbReference>
<accession>A0A171KV65</accession>
<dbReference type="Proteomes" id="UP000292039">
    <property type="component" value="Unassembled WGS sequence"/>
</dbReference>
<name>A0A171KV65_9BURK</name>
<protein>
    <submittedName>
        <fullName evidence="3">Crotonobetainyl-CoA:carnitine CoA-transferase CaiB-like acyl-CoA transferase</fullName>
    </submittedName>
    <submittedName>
        <fullName evidence="2">Formyl-CoA transferase</fullName>
    </submittedName>
</protein>
<comment type="caution">
    <text evidence="2">The sequence shown here is derived from an EMBL/GenBank/DDBJ whole genome shotgun (WGS) entry which is preliminary data.</text>
</comment>
<reference evidence="2 4" key="1">
    <citation type="submission" date="2015-04" db="EMBL/GenBank/DDBJ databases">
        <title>Genome sequence of Kerstersia gyiorum CG1.</title>
        <authorList>
            <person name="Greninger A.L."/>
            <person name="Kozyreva V."/>
            <person name="Chaturvedi V."/>
        </authorList>
    </citation>
    <scope>NUCLEOTIDE SEQUENCE [LARGE SCALE GENOMIC DNA]</scope>
    <source>
        <strain evidence="2 4">CG1</strain>
    </source>
</reference>
<dbReference type="InterPro" id="IPR003673">
    <property type="entry name" value="CoA-Trfase_fam_III"/>
</dbReference>
<gene>
    <name evidence="2" type="ORF">AAV32_06480</name>
    <name evidence="3" type="ORF">EV679_1338</name>
</gene>
<dbReference type="Gene3D" id="3.40.50.10540">
    <property type="entry name" value="Crotonobetainyl-coa:carnitine coa-transferase, domain 1"/>
    <property type="match status" value="1"/>
</dbReference>
<dbReference type="STRING" id="206506.AAV32_06480"/>
<dbReference type="OrthoDB" id="5294844at2"/>
<dbReference type="PANTHER" id="PTHR48207:SF3">
    <property type="entry name" value="SUCCINATE--HYDROXYMETHYLGLUTARATE COA-TRANSFERASE"/>
    <property type="match status" value="1"/>
</dbReference>
<dbReference type="EMBL" id="SGWZ01000002">
    <property type="protein sequence ID" value="RZS69952.1"/>
    <property type="molecule type" value="Genomic_DNA"/>
</dbReference>
<keyword evidence="1 2" id="KW-0808">Transferase</keyword>
<dbReference type="GO" id="GO:0008410">
    <property type="term" value="F:CoA-transferase activity"/>
    <property type="evidence" value="ECO:0007669"/>
    <property type="project" value="TreeGrafter"/>
</dbReference>
<evidence type="ECO:0000313" key="3">
    <source>
        <dbReference type="EMBL" id="RZS69952.1"/>
    </source>
</evidence>
<dbReference type="AlphaFoldDB" id="A0A171KV65"/>
<reference evidence="3 5" key="2">
    <citation type="submission" date="2019-02" db="EMBL/GenBank/DDBJ databases">
        <title>Genomic Encyclopedia of Type Strains, Phase IV (KMG-IV): sequencing the most valuable type-strain genomes for metagenomic binning, comparative biology and taxonomic classification.</title>
        <authorList>
            <person name="Goeker M."/>
        </authorList>
    </citation>
    <scope>NUCLEOTIDE SEQUENCE [LARGE SCALE GENOMIC DNA]</scope>
    <source>
        <strain evidence="3 5">DSM 16618</strain>
    </source>
</reference>
<dbReference type="Pfam" id="PF02515">
    <property type="entry name" value="CoA_transf_3"/>
    <property type="match status" value="1"/>
</dbReference>